<organism evidence="1">
    <name type="scientific">Tanacetum cinerariifolium</name>
    <name type="common">Dalmatian daisy</name>
    <name type="synonym">Chrysanthemum cinerariifolium</name>
    <dbReference type="NCBI Taxonomy" id="118510"/>
    <lineage>
        <taxon>Eukaryota</taxon>
        <taxon>Viridiplantae</taxon>
        <taxon>Streptophyta</taxon>
        <taxon>Embryophyta</taxon>
        <taxon>Tracheophyta</taxon>
        <taxon>Spermatophyta</taxon>
        <taxon>Magnoliopsida</taxon>
        <taxon>eudicotyledons</taxon>
        <taxon>Gunneridae</taxon>
        <taxon>Pentapetalae</taxon>
        <taxon>asterids</taxon>
        <taxon>campanulids</taxon>
        <taxon>Asterales</taxon>
        <taxon>Asteraceae</taxon>
        <taxon>Asteroideae</taxon>
        <taxon>Anthemideae</taxon>
        <taxon>Anthemidinae</taxon>
        <taxon>Tanacetum</taxon>
    </lineage>
</organism>
<accession>A0A6L2LTA1</accession>
<dbReference type="GO" id="GO:0016301">
    <property type="term" value="F:kinase activity"/>
    <property type="evidence" value="ECO:0007669"/>
    <property type="project" value="UniProtKB-KW"/>
</dbReference>
<sequence length="86" mass="9441">MLSFLLRKTSLQKAESAISALNYSGAVLGSYQILFQLWTSELQDALNGRKHGCTAFRGKDLNATTDSYIGWCFSKTVTSGDSRAEI</sequence>
<dbReference type="EMBL" id="BKCJ010004864">
    <property type="protein sequence ID" value="GEU63534.1"/>
    <property type="molecule type" value="Genomic_DNA"/>
</dbReference>
<keyword evidence="1" id="KW-0418">Kinase</keyword>
<gene>
    <name evidence="1" type="ORF">Tci_035512</name>
</gene>
<comment type="caution">
    <text evidence="1">The sequence shown here is derived from an EMBL/GenBank/DDBJ whole genome shotgun (WGS) entry which is preliminary data.</text>
</comment>
<name>A0A6L2LTA1_TANCI</name>
<dbReference type="AlphaFoldDB" id="A0A6L2LTA1"/>
<protein>
    <submittedName>
        <fullName evidence="1">Probable serine/threonine-protein kinase BSK3</fullName>
    </submittedName>
</protein>
<proteinExistence type="predicted"/>
<reference evidence="1" key="1">
    <citation type="journal article" date="2019" name="Sci. Rep.">
        <title>Draft genome of Tanacetum cinerariifolium, the natural source of mosquito coil.</title>
        <authorList>
            <person name="Yamashiro T."/>
            <person name="Shiraishi A."/>
            <person name="Satake H."/>
            <person name="Nakayama K."/>
        </authorList>
    </citation>
    <scope>NUCLEOTIDE SEQUENCE</scope>
</reference>
<keyword evidence="1" id="KW-0808">Transferase</keyword>
<evidence type="ECO:0000313" key="1">
    <source>
        <dbReference type="EMBL" id="GEU63534.1"/>
    </source>
</evidence>